<dbReference type="AlphaFoldDB" id="I7MM15"/>
<dbReference type="KEGG" id="tet:TTHERM_00657280"/>
<reference evidence="3" key="1">
    <citation type="journal article" date="2006" name="PLoS Biol.">
        <title>Macronuclear genome sequence of the ciliate Tetrahymena thermophila, a model eukaryote.</title>
        <authorList>
            <person name="Eisen J.A."/>
            <person name="Coyne R.S."/>
            <person name="Wu M."/>
            <person name="Wu D."/>
            <person name="Thiagarajan M."/>
            <person name="Wortman J.R."/>
            <person name="Badger J.H."/>
            <person name="Ren Q."/>
            <person name="Amedeo P."/>
            <person name="Jones K.M."/>
            <person name="Tallon L.J."/>
            <person name="Delcher A.L."/>
            <person name="Salzberg S.L."/>
            <person name="Silva J.C."/>
            <person name="Haas B.J."/>
            <person name="Majoros W.H."/>
            <person name="Farzad M."/>
            <person name="Carlton J.M."/>
            <person name="Smith R.K. Jr."/>
            <person name="Garg J."/>
            <person name="Pearlman R.E."/>
            <person name="Karrer K.M."/>
            <person name="Sun L."/>
            <person name="Manning G."/>
            <person name="Elde N.C."/>
            <person name="Turkewitz A.P."/>
            <person name="Asai D.J."/>
            <person name="Wilkes D.E."/>
            <person name="Wang Y."/>
            <person name="Cai H."/>
            <person name="Collins K."/>
            <person name="Stewart B.A."/>
            <person name="Lee S.R."/>
            <person name="Wilamowska K."/>
            <person name="Weinberg Z."/>
            <person name="Ruzzo W.L."/>
            <person name="Wloga D."/>
            <person name="Gaertig J."/>
            <person name="Frankel J."/>
            <person name="Tsao C.-C."/>
            <person name="Gorovsky M.A."/>
            <person name="Keeling P.J."/>
            <person name="Waller R.F."/>
            <person name="Patron N.J."/>
            <person name="Cherry J.M."/>
            <person name="Stover N.A."/>
            <person name="Krieger C.J."/>
            <person name="del Toro C."/>
            <person name="Ryder H.F."/>
            <person name="Williamson S.C."/>
            <person name="Barbeau R.A."/>
            <person name="Hamilton E.P."/>
            <person name="Orias E."/>
        </authorList>
    </citation>
    <scope>NUCLEOTIDE SEQUENCE [LARGE SCALE GENOMIC DNA]</scope>
    <source>
        <strain evidence="3">SB210</strain>
    </source>
</reference>
<dbReference type="Proteomes" id="UP000009168">
    <property type="component" value="Unassembled WGS sequence"/>
</dbReference>
<feature type="compositionally biased region" description="Polar residues" evidence="1">
    <location>
        <begin position="668"/>
        <end position="681"/>
    </location>
</feature>
<dbReference type="EMBL" id="GG662471">
    <property type="protein sequence ID" value="EAS03783.1"/>
    <property type="molecule type" value="Genomic_DNA"/>
</dbReference>
<protein>
    <submittedName>
        <fullName evidence="2">Uncharacterized protein</fullName>
    </submittedName>
</protein>
<gene>
    <name evidence="2" type="ORF">TTHERM_00657280</name>
</gene>
<name>I7MM15_TETTS</name>
<dbReference type="GeneID" id="7827663"/>
<feature type="region of interest" description="Disordered" evidence="1">
    <location>
        <begin position="579"/>
        <end position="681"/>
    </location>
</feature>
<accession>I7MM15</accession>
<dbReference type="HOGENOM" id="CLU_404145_0_0_1"/>
<organism evidence="2 3">
    <name type="scientific">Tetrahymena thermophila (strain SB210)</name>
    <dbReference type="NCBI Taxonomy" id="312017"/>
    <lineage>
        <taxon>Eukaryota</taxon>
        <taxon>Sar</taxon>
        <taxon>Alveolata</taxon>
        <taxon>Ciliophora</taxon>
        <taxon>Intramacronucleata</taxon>
        <taxon>Oligohymenophorea</taxon>
        <taxon>Hymenostomatida</taxon>
        <taxon>Tetrahymenina</taxon>
        <taxon>Tetrahymenidae</taxon>
        <taxon>Tetrahymena</taxon>
    </lineage>
</organism>
<evidence type="ECO:0000256" key="1">
    <source>
        <dbReference type="SAM" id="MobiDB-lite"/>
    </source>
</evidence>
<feature type="compositionally biased region" description="Low complexity" evidence="1">
    <location>
        <begin position="589"/>
        <end position="611"/>
    </location>
</feature>
<sequence>MEFEGFDLENPCQVQKSEEERRLERLQTGFITIQQYSMHENRIIKQEDQIKKKQRKMLQKIMQQTNHLSNKMQQDQRRSYHNFGNDSYKFMNNHQNQQYQSNQHNEQSYCNNFHHKTHMNNENNEENSSNLNICNQYSEQQFQNYDQPPDYMHDEEEWEEEDEEESQFLLEDEILLDLDFFNKKGEENIDKCIMEKVSIWNDVRPVIQVIAKKNRIEIIYDNGHRLLKDFRFLIKKLEKYKDNQDAKFASQLLQQHQKNIELEEDLFARIVKYYDHEMNILYDMVAKNYEKSKQIAYKIIDSRDETQLFAFSIRKLNLDDGIQHISGPFGYSKPLVDIFGGDMGTYVRFIMRKGVIEHFNRQSHFIIFLMKLRIIDKTDLTVVTLDNIKIPISVSLERHSLSKIQVMPDCYQEDYLKIYNIFIKDEILKQLQDMRRSKENFQNTIQGLEDFEYFMQSQIFYDKFYKKQRHSSDSAKMCRYRYLDRSQTSRYQGKSQRKYCEEYLRNFQGQFKRKKIYKNSNQQEQIQKEGKKILENQSNFKNLQLMQGLYLDEDIIDLKENGKNINGSQVDIQIDSQTVKQEETDPDLSNSNHNKQSINIQQNINSSSGKNQSDETSIKKCVEQDENINQSDKDDQNSSILKKPIRKRNKSQQSANNLKKQQKKSDLGDQQNKFSSKENNL</sequence>
<feature type="compositionally biased region" description="Basic and acidic residues" evidence="1">
    <location>
        <begin position="612"/>
        <end position="623"/>
    </location>
</feature>
<keyword evidence="3" id="KW-1185">Reference proteome</keyword>
<evidence type="ECO:0000313" key="2">
    <source>
        <dbReference type="EMBL" id="EAS03783.1"/>
    </source>
</evidence>
<dbReference type="InParanoid" id="I7MM15"/>
<proteinExistence type="predicted"/>
<dbReference type="RefSeq" id="XP_001024028.1">
    <property type="nucleotide sequence ID" value="XM_001024028.3"/>
</dbReference>
<evidence type="ECO:0000313" key="3">
    <source>
        <dbReference type="Proteomes" id="UP000009168"/>
    </source>
</evidence>